<accession>A0A226EA26</accession>
<feature type="domain" description="BD-FAE-like" evidence="1">
    <location>
        <begin position="79"/>
        <end position="240"/>
    </location>
</feature>
<dbReference type="OrthoDB" id="433474at2759"/>
<keyword evidence="3" id="KW-1185">Reference proteome</keyword>
<sequence length="431" mass="48674">MLEFIPFLQRDFPEYCIANMEYRLGGDNHIAKLFTSVQPDKLLFLRFTKLLLVQNYSFCIFFQNKYMEPISFSSTHESPGFPKQLDDIALALTYLSNTFTQDVTFALFGTSAGAHLSMLSAYYRDTARNVEVIVSHVGPGDRFTNPQFALCTPQFMKSCKVLVKRPPGDLTDPSYVANALYDELFFSLVGPCHFSECPDLYNATSPITYLTSRAAPTIGFYGTLDLLVPSTQMPILRGKLDEFGVTNKFSVYPGGHGWNWSDANKEDLRVQISQFFRDHWISCNYLEMCRIHETPTTTFLPHFLLILSLISFLHGDRDYSKIKLPEISKDAMAVLTTVYKGQKYTADCLCPSDLNTTGSFYMFCGAEIQHTKPGMNCLQDGVYQCANGKQEALFLMNCASHANAKFHRCGRLDDARCPGRNCATHNQMGCR</sequence>
<organism evidence="2 3">
    <name type="scientific">Folsomia candida</name>
    <name type="common">Springtail</name>
    <dbReference type="NCBI Taxonomy" id="158441"/>
    <lineage>
        <taxon>Eukaryota</taxon>
        <taxon>Metazoa</taxon>
        <taxon>Ecdysozoa</taxon>
        <taxon>Arthropoda</taxon>
        <taxon>Hexapoda</taxon>
        <taxon>Collembola</taxon>
        <taxon>Entomobryomorpha</taxon>
        <taxon>Isotomoidea</taxon>
        <taxon>Isotomidae</taxon>
        <taxon>Proisotominae</taxon>
        <taxon>Folsomia</taxon>
    </lineage>
</organism>
<dbReference type="EMBL" id="LNIX01000005">
    <property type="protein sequence ID" value="OXA54363.1"/>
    <property type="molecule type" value="Genomic_DNA"/>
</dbReference>
<evidence type="ECO:0000313" key="2">
    <source>
        <dbReference type="EMBL" id="OXA54363.1"/>
    </source>
</evidence>
<dbReference type="InterPro" id="IPR049492">
    <property type="entry name" value="BD-FAE-like_dom"/>
</dbReference>
<dbReference type="Gene3D" id="3.40.50.1820">
    <property type="entry name" value="alpha/beta hydrolase"/>
    <property type="match status" value="1"/>
</dbReference>
<evidence type="ECO:0000313" key="3">
    <source>
        <dbReference type="Proteomes" id="UP000198287"/>
    </source>
</evidence>
<dbReference type="Pfam" id="PF20434">
    <property type="entry name" value="BD-FAE"/>
    <property type="match status" value="1"/>
</dbReference>
<reference evidence="2 3" key="1">
    <citation type="submission" date="2015-12" db="EMBL/GenBank/DDBJ databases">
        <title>The genome of Folsomia candida.</title>
        <authorList>
            <person name="Faddeeva A."/>
            <person name="Derks M.F."/>
            <person name="Anvar Y."/>
            <person name="Smit S."/>
            <person name="Van Straalen N."/>
            <person name="Roelofs D."/>
        </authorList>
    </citation>
    <scope>NUCLEOTIDE SEQUENCE [LARGE SCALE GENOMIC DNA]</scope>
    <source>
        <strain evidence="2 3">VU population</strain>
        <tissue evidence="2">Whole body</tissue>
    </source>
</reference>
<gene>
    <name evidence="2" type="ORF">Fcan01_11637</name>
</gene>
<dbReference type="Proteomes" id="UP000198287">
    <property type="component" value="Unassembled WGS sequence"/>
</dbReference>
<dbReference type="InterPro" id="IPR029058">
    <property type="entry name" value="AB_hydrolase_fold"/>
</dbReference>
<name>A0A226EA26_FOLCA</name>
<dbReference type="AlphaFoldDB" id="A0A226EA26"/>
<proteinExistence type="predicted"/>
<comment type="caution">
    <text evidence="2">The sequence shown here is derived from an EMBL/GenBank/DDBJ whole genome shotgun (WGS) entry which is preliminary data.</text>
</comment>
<evidence type="ECO:0000259" key="1">
    <source>
        <dbReference type="Pfam" id="PF20434"/>
    </source>
</evidence>
<protein>
    <recommendedName>
        <fullName evidence="1">BD-FAE-like domain-containing protein</fullName>
    </recommendedName>
</protein>
<dbReference type="SUPFAM" id="SSF53474">
    <property type="entry name" value="alpha/beta-Hydrolases"/>
    <property type="match status" value="1"/>
</dbReference>